<evidence type="ECO:0000313" key="8">
    <source>
        <dbReference type="Proteomes" id="UP000214610"/>
    </source>
</evidence>
<evidence type="ECO:0000256" key="1">
    <source>
        <dbReference type="ARBA" id="ARBA00004141"/>
    </source>
</evidence>
<keyword evidence="4 5" id="KW-0472">Membrane</keyword>
<feature type="signal peptide" evidence="6">
    <location>
        <begin position="1"/>
        <end position="19"/>
    </location>
</feature>
<feature type="transmembrane region" description="Helical" evidence="5">
    <location>
        <begin position="92"/>
        <end position="112"/>
    </location>
</feature>
<dbReference type="PANTHER" id="PTHR22911">
    <property type="entry name" value="ACYL-MALONYL CONDENSING ENZYME-RELATED"/>
    <property type="match status" value="1"/>
</dbReference>
<keyword evidence="8" id="KW-1185">Reference proteome</keyword>
<dbReference type="RefSeq" id="WP_066590986.1">
    <property type="nucleotide sequence ID" value="NZ_CAJTBZ010000006.1"/>
</dbReference>
<keyword evidence="6" id="KW-0732">Signal</keyword>
<evidence type="ECO:0000256" key="5">
    <source>
        <dbReference type="SAM" id="Phobius"/>
    </source>
</evidence>
<feature type="transmembrane region" description="Helical" evidence="5">
    <location>
        <begin position="35"/>
        <end position="54"/>
    </location>
</feature>
<dbReference type="Proteomes" id="UP000214610">
    <property type="component" value="Unassembled WGS sequence"/>
</dbReference>
<dbReference type="AlphaFoldDB" id="A0A227KR53"/>
<comment type="caution">
    <text evidence="7">The sequence shown here is derived from an EMBL/GenBank/DDBJ whole genome shotgun (WGS) entry which is preliminary data.</text>
</comment>
<feature type="transmembrane region" description="Helical" evidence="5">
    <location>
        <begin position="236"/>
        <end position="257"/>
    </location>
</feature>
<accession>A0A227KR53</accession>
<proteinExistence type="predicted"/>
<comment type="subcellular location">
    <subcellularLocation>
        <location evidence="1">Membrane</location>
        <topology evidence="1">Multi-pass membrane protein</topology>
    </subcellularLocation>
</comment>
<feature type="transmembrane region" description="Helical" evidence="5">
    <location>
        <begin position="119"/>
        <end position="139"/>
    </location>
</feature>
<reference evidence="8" key="1">
    <citation type="submission" date="2017-05" db="EMBL/GenBank/DDBJ databases">
        <title>Improved OligoMM genomes.</title>
        <authorList>
            <person name="Garzetti D."/>
        </authorList>
    </citation>
    <scope>NUCLEOTIDE SEQUENCE [LARGE SCALE GENOMIC DNA]</scope>
    <source>
        <strain evidence="8">YL45</strain>
    </source>
</reference>
<feature type="transmembrane region" description="Helical" evidence="5">
    <location>
        <begin position="207"/>
        <end position="224"/>
    </location>
</feature>
<feature type="transmembrane region" description="Helical" evidence="5">
    <location>
        <begin position="66"/>
        <end position="86"/>
    </location>
</feature>
<organism evidence="7 8">
    <name type="scientific">Turicimonas muris</name>
    <dbReference type="NCBI Taxonomy" id="1796652"/>
    <lineage>
        <taxon>Bacteria</taxon>
        <taxon>Pseudomonadati</taxon>
        <taxon>Pseudomonadota</taxon>
        <taxon>Betaproteobacteria</taxon>
        <taxon>Burkholderiales</taxon>
        <taxon>Sutterellaceae</taxon>
        <taxon>Turicimonas</taxon>
    </lineage>
</organism>
<dbReference type="GeneID" id="78363199"/>
<feature type="transmembrane region" description="Helical" evidence="5">
    <location>
        <begin position="145"/>
        <end position="163"/>
    </location>
</feature>
<keyword evidence="2 5" id="KW-0812">Transmembrane</keyword>
<sequence length="290" mass="31919">MLIQSFWALAAAASFSTMAAFVKFCNATFGPLELVFYRSLFTLVSIYAVVLWNGYSLKTTKIKGHLIRDSLGFASVAIWFFTLGKLPLGTNITLTYTTSLFLSANFIILSLIRKLPIPWGAIWSIVLGFTGVVTILQPSFRDGDLIPALLCLCVACLDLAIYWQVRKLGREGEPSWRIVFYFALFCTLATFFGVFLFEDGFHVPDTQSFLCLMAMGGFATLGLISATRAWVGGNMLLVSCLGFSAIPFSELISIVVFNNIPGFYTIVGMVLILIAGIAATIVTKRQEQKI</sequence>
<keyword evidence="3 5" id="KW-1133">Transmembrane helix</keyword>
<dbReference type="EMBL" id="NHMP01000001">
    <property type="protein sequence ID" value="OXE51001.1"/>
    <property type="molecule type" value="Genomic_DNA"/>
</dbReference>
<evidence type="ECO:0000313" key="7">
    <source>
        <dbReference type="EMBL" id="OXE51001.1"/>
    </source>
</evidence>
<evidence type="ECO:0000256" key="3">
    <source>
        <dbReference type="ARBA" id="ARBA00022989"/>
    </source>
</evidence>
<protein>
    <submittedName>
        <fullName evidence="7">EamA/RhaT family transporter</fullName>
    </submittedName>
</protein>
<feature type="transmembrane region" description="Helical" evidence="5">
    <location>
        <begin position="263"/>
        <end position="282"/>
    </location>
</feature>
<dbReference type="GO" id="GO:0016020">
    <property type="term" value="C:membrane"/>
    <property type="evidence" value="ECO:0007669"/>
    <property type="project" value="UniProtKB-SubCell"/>
</dbReference>
<name>A0A227KR53_9BURK</name>
<evidence type="ECO:0000256" key="2">
    <source>
        <dbReference type="ARBA" id="ARBA00022692"/>
    </source>
</evidence>
<dbReference type="PANTHER" id="PTHR22911:SF6">
    <property type="entry name" value="SOLUTE CARRIER FAMILY 35 MEMBER G1"/>
    <property type="match status" value="1"/>
</dbReference>
<evidence type="ECO:0000256" key="6">
    <source>
        <dbReference type="SAM" id="SignalP"/>
    </source>
</evidence>
<gene>
    <name evidence="7" type="ORF">ADH67_01510</name>
</gene>
<feature type="transmembrane region" description="Helical" evidence="5">
    <location>
        <begin position="175"/>
        <end position="195"/>
    </location>
</feature>
<feature type="chain" id="PRO_5011259389" evidence="6">
    <location>
        <begin position="20"/>
        <end position="290"/>
    </location>
</feature>
<evidence type="ECO:0000256" key="4">
    <source>
        <dbReference type="ARBA" id="ARBA00023136"/>
    </source>
</evidence>